<name>A0A5D4GVW7_9HYPH</name>
<organism evidence="3 4">
    <name type="scientific">Neoaquamicrobium microcysteis</name>
    <dbReference type="NCBI Taxonomy" id="2682781"/>
    <lineage>
        <taxon>Bacteria</taxon>
        <taxon>Pseudomonadati</taxon>
        <taxon>Pseudomonadota</taxon>
        <taxon>Alphaproteobacteria</taxon>
        <taxon>Hyphomicrobiales</taxon>
        <taxon>Phyllobacteriaceae</taxon>
        <taxon>Neoaquamicrobium</taxon>
    </lineage>
</organism>
<dbReference type="Gene3D" id="3.60.15.10">
    <property type="entry name" value="Ribonuclease Z/Hydroxyacylglutathione hydrolase-like"/>
    <property type="match status" value="1"/>
</dbReference>
<dbReference type="RefSeq" id="WP_148915211.1">
    <property type="nucleotide sequence ID" value="NZ_VSZS01000063.1"/>
</dbReference>
<dbReference type="InterPro" id="IPR050855">
    <property type="entry name" value="NDM-1-like"/>
</dbReference>
<dbReference type="AlphaFoldDB" id="A0A5D4GVW7"/>
<dbReference type="GO" id="GO:0016787">
    <property type="term" value="F:hydrolase activity"/>
    <property type="evidence" value="ECO:0007669"/>
    <property type="project" value="UniProtKB-KW"/>
</dbReference>
<reference evidence="3 4" key="2">
    <citation type="submission" date="2019-09" db="EMBL/GenBank/DDBJ databases">
        <title>Mesorhizobium sp. MaA-C15 isolated from Microcystis aeruginosa.</title>
        <authorList>
            <person name="Jeong S.E."/>
            <person name="Jin H.M."/>
            <person name="Jeon C.O."/>
        </authorList>
    </citation>
    <scope>NUCLEOTIDE SEQUENCE [LARGE SCALE GENOMIC DNA]</scope>
    <source>
        <strain evidence="3 4">MaA-C15</strain>
    </source>
</reference>
<proteinExistence type="inferred from homology"/>
<accession>A0A5D4GVW7</accession>
<feature type="domain" description="Metallo-beta-lactamase" evidence="2">
    <location>
        <begin position="27"/>
        <end position="213"/>
    </location>
</feature>
<comment type="similarity">
    <text evidence="1">Belongs to the metallo-beta-lactamase superfamily. Class-B beta-lactamase family.</text>
</comment>
<comment type="caution">
    <text evidence="3">The sequence shown here is derived from an EMBL/GenBank/DDBJ whole genome shotgun (WGS) entry which is preliminary data.</text>
</comment>
<evidence type="ECO:0000256" key="1">
    <source>
        <dbReference type="ARBA" id="ARBA00005250"/>
    </source>
</evidence>
<keyword evidence="3" id="KW-0378">Hydrolase</keyword>
<keyword evidence="4" id="KW-1185">Reference proteome</keyword>
<dbReference type="OrthoDB" id="9802991at2"/>
<reference evidence="3 4" key="1">
    <citation type="submission" date="2019-08" db="EMBL/GenBank/DDBJ databases">
        <authorList>
            <person name="Seo Y.L."/>
        </authorList>
    </citation>
    <scope>NUCLEOTIDE SEQUENCE [LARGE SCALE GENOMIC DNA]</scope>
    <source>
        <strain evidence="3 4">MaA-C15</strain>
    </source>
</reference>
<dbReference type="EMBL" id="VSZS01000063">
    <property type="protein sequence ID" value="TYR32053.1"/>
    <property type="molecule type" value="Genomic_DNA"/>
</dbReference>
<evidence type="ECO:0000259" key="2">
    <source>
        <dbReference type="SMART" id="SM00849"/>
    </source>
</evidence>
<dbReference type="InterPro" id="IPR001279">
    <property type="entry name" value="Metallo-B-lactamas"/>
</dbReference>
<sequence>MAGWFETRPISPGVTLITEPFVHPIFRANLYRIEGRDFDIQLDFGMGIRSLSADLDFGDKPVMAIASHAHIDHVGSFHEFARRAGHHAEERDFATLGDNFTDWFKSLDGAVSRQPYEGWELQDYRLAPAPLTQFLEDGDVVDLGDRRFTVLHLPGHSPGCIALLDEANGEFFSADAIYDDELYDQLEDSSIADYLATMRRLLELDISIGHGGHGPSFDEARMREIALDYIRTREG</sequence>
<protein>
    <submittedName>
        <fullName evidence="3">MBL fold metallo-hydrolase</fullName>
    </submittedName>
</protein>
<evidence type="ECO:0000313" key="4">
    <source>
        <dbReference type="Proteomes" id="UP000323258"/>
    </source>
</evidence>
<dbReference type="Pfam" id="PF00753">
    <property type="entry name" value="Lactamase_B"/>
    <property type="match status" value="1"/>
</dbReference>
<dbReference type="Proteomes" id="UP000323258">
    <property type="component" value="Unassembled WGS sequence"/>
</dbReference>
<evidence type="ECO:0000313" key="3">
    <source>
        <dbReference type="EMBL" id="TYR32053.1"/>
    </source>
</evidence>
<dbReference type="InterPro" id="IPR036866">
    <property type="entry name" value="RibonucZ/Hydroxyglut_hydro"/>
</dbReference>
<dbReference type="PANTHER" id="PTHR42951">
    <property type="entry name" value="METALLO-BETA-LACTAMASE DOMAIN-CONTAINING"/>
    <property type="match status" value="1"/>
</dbReference>
<dbReference type="SUPFAM" id="SSF56281">
    <property type="entry name" value="Metallo-hydrolase/oxidoreductase"/>
    <property type="match status" value="1"/>
</dbReference>
<gene>
    <name evidence="3" type="ORF">FY036_13290</name>
</gene>
<dbReference type="GO" id="GO:0017001">
    <property type="term" value="P:antibiotic catabolic process"/>
    <property type="evidence" value="ECO:0007669"/>
    <property type="project" value="UniProtKB-ARBA"/>
</dbReference>
<dbReference type="PANTHER" id="PTHR42951:SF4">
    <property type="entry name" value="ACYL-COENZYME A THIOESTERASE MBLAC2"/>
    <property type="match status" value="1"/>
</dbReference>
<dbReference type="SMART" id="SM00849">
    <property type="entry name" value="Lactamase_B"/>
    <property type="match status" value="1"/>
</dbReference>